<dbReference type="EMBL" id="CP157485">
    <property type="protein sequence ID" value="XBO47123.1"/>
    <property type="molecule type" value="Genomic_DNA"/>
</dbReference>
<evidence type="ECO:0000313" key="2">
    <source>
        <dbReference type="EMBL" id="XBO47123.1"/>
    </source>
</evidence>
<accession>A0AAU7K3Q1</accession>
<dbReference type="AlphaFoldDB" id="A0AAU7K3Q1"/>
<keyword evidence="1" id="KW-0472">Membrane</keyword>
<proteinExistence type="predicted"/>
<evidence type="ECO:0000256" key="1">
    <source>
        <dbReference type="SAM" id="Phobius"/>
    </source>
</evidence>
<reference evidence="2" key="1">
    <citation type="submission" date="2024-05" db="EMBL/GenBank/DDBJ databases">
        <authorList>
            <person name="Kim S."/>
            <person name="Heo J."/>
            <person name="Choi H."/>
            <person name="Choi Y."/>
            <person name="Kwon S.-W."/>
            <person name="Kim Y."/>
        </authorList>
    </citation>
    <scope>NUCLEOTIDE SEQUENCE</scope>
    <source>
        <strain evidence="2">KACC 23697</strain>
    </source>
</reference>
<keyword evidence="1" id="KW-1133">Transmembrane helix</keyword>
<keyword evidence="1" id="KW-0812">Transmembrane</keyword>
<feature type="transmembrane region" description="Helical" evidence="1">
    <location>
        <begin position="47"/>
        <end position="66"/>
    </location>
</feature>
<organism evidence="2">
    <name type="scientific">Pedobacter sp. KACC 23697</name>
    <dbReference type="NCBI Taxonomy" id="3149230"/>
    <lineage>
        <taxon>Bacteria</taxon>
        <taxon>Pseudomonadati</taxon>
        <taxon>Bacteroidota</taxon>
        <taxon>Sphingobacteriia</taxon>
        <taxon>Sphingobacteriales</taxon>
        <taxon>Sphingobacteriaceae</taxon>
        <taxon>Pedobacter</taxon>
    </lineage>
</organism>
<name>A0AAU7K3Q1_9SPHI</name>
<dbReference type="InterPro" id="IPR046548">
    <property type="entry name" value="DUF6804"/>
</dbReference>
<sequence length="103" mass="11712">MEIKIKVSLALLLLICLVNMPYGYYQLVRFLAMIGLGILAYQANRKSHLNIAIIYAALAVLFQPIFKIALGRYLWNLVDVIVAIGLILSIYIKPKIYRDNNTN</sequence>
<dbReference type="Pfam" id="PF20619">
    <property type="entry name" value="DUF6804"/>
    <property type="match status" value="1"/>
</dbReference>
<dbReference type="RefSeq" id="WP_406824587.1">
    <property type="nucleotide sequence ID" value="NZ_CP157485.1"/>
</dbReference>
<gene>
    <name evidence="2" type="ORF">ABEG20_17700</name>
</gene>
<protein>
    <submittedName>
        <fullName evidence="2">DUF6804 family protein</fullName>
    </submittedName>
</protein>
<feature type="transmembrane region" description="Helical" evidence="1">
    <location>
        <begin position="73"/>
        <end position="92"/>
    </location>
</feature>